<gene>
    <name evidence="8" type="ORF">EV186_103887</name>
</gene>
<evidence type="ECO:0000256" key="4">
    <source>
        <dbReference type="ARBA" id="ARBA00022801"/>
    </source>
</evidence>
<sequence>MRVARRRSTSRLLVTVAAGAVLAGLVVGWAEHEQPDRTVEGSPLAATPSSPTQPTTQPPQSVPPPVSTTSRGDTPSCDTVLAKLPERTRLGQLLVTGVPGGSAEKATELVRDAQVGALFVHDNAMALLSRNALAPVVKAGKVAPLIAVDDEGGRVQTIDPVAGDLPSPRAMAASMTPRQVTDVAAKRGRYLRAAGVTVDFAPDADVSDEPDDAVIGDRSFSNDPAKARKYTVAFAKGLAASGVLPVLKHFPGHGHGSGDSHKGTVTTPPLAQLERDDLVPYQNIGDYGPVAVMLGHLDVPGLTNGTPASLSPAAYKLLREKYAFDGLAVTDDLGAMRAISAQYDLPEAVLTAIKAGADMALWSSGERASEVLDRLVRAQDSGELEASRAQDAEAHVLAAKGLCH</sequence>
<evidence type="ECO:0000313" key="9">
    <source>
        <dbReference type="Proteomes" id="UP000295444"/>
    </source>
</evidence>
<comment type="caution">
    <text evidence="8">The sequence shown here is derived from an EMBL/GenBank/DDBJ whole genome shotgun (WGS) entry which is preliminary data.</text>
</comment>
<dbReference type="Proteomes" id="UP000295444">
    <property type="component" value="Unassembled WGS sequence"/>
</dbReference>
<dbReference type="AlphaFoldDB" id="A0A4V3CZG1"/>
<evidence type="ECO:0000259" key="7">
    <source>
        <dbReference type="Pfam" id="PF00933"/>
    </source>
</evidence>
<protein>
    <recommendedName>
        <fullName evidence="3">beta-N-acetylhexosaminidase</fullName>
        <ecNumber evidence="3">3.2.1.52</ecNumber>
    </recommendedName>
</protein>
<dbReference type="GO" id="GO:0009254">
    <property type="term" value="P:peptidoglycan turnover"/>
    <property type="evidence" value="ECO:0007669"/>
    <property type="project" value="TreeGrafter"/>
</dbReference>
<name>A0A4V3CZG1_LABRH</name>
<reference evidence="8 9" key="1">
    <citation type="submission" date="2019-03" db="EMBL/GenBank/DDBJ databases">
        <title>Genomic Encyclopedia of Type Strains, Phase IV (KMG-IV): sequencing the most valuable type-strain genomes for metagenomic binning, comparative biology and taxonomic classification.</title>
        <authorList>
            <person name="Goeker M."/>
        </authorList>
    </citation>
    <scope>NUCLEOTIDE SEQUENCE [LARGE SCALE GENOMIC DNA]</scope>
    <source>
        <strain evidence="8 9">DSM 45361</strain>
    </source>
</reference>
<proteinExistence type="inferred from homology"/>
<dbReference type="GO" id="GO:0005975">
    <property type="term" value="P:carbohydrate metabolic process"/>
    <property type="evidence" value="ECO:0007669"/>
    <property type="project" value="InterPro"/>
</dbReference>
<dbReference type="InterPro" id="IPR017853">
    <property type="entry name" value="GH"/>
</dbReference>
<dbReference type="Pfam" id="PF00933">
    <property type="entry name" value="Glyco_hydro_3"/>
    <property type="match status" value="1"/>
</dbReference>
<dbReference type="InterPro" id="IPR001764">
    <property type="entry name" value="Glyco_hydro_3_N"/>
</dbReference>
<dbReference type="EC" id="3.2.1.52" evidence="3"/>
<dbReference type="EMBL" id="SNXZ01000003">
    <property type="protein sequence ID" value="TDP97908.1"/>
    <property type="molecule type" value="Genomic_DNA"/>
</dbReference>
<keyword evidence="4" id="KW-0378">Hydrolase</keyword>
<dbReference type="Gene3D" id="3.20.20.300">
    <property type="entry name" value="Glycoside hydrolase, family 3, N-terminal domain"/>
    <property type="match status" value="1"/>
</dbReference>
<evidence type="ECO:0000256" key="5">
    <source>
        <dbReference type="ARBA" id="ARBA00023295"/>
    </source>
</evidence>
<dbReference type="InterPro" id="IPR036962">
    <property type="entry name" value="Glyco_hydro_3_N_sf"/>
</dbReference>
<dbReference type="PANTHER" id="PTHR30480">
    <property type="entry name" value="BETA-HEXOSAMINIDASE-RELATED"/>
    <property type="match status" value="1"/>
</dbReference>
<feature type="compositionally biased region" description="Pro residues" evidence="6">
    <location>
        <begin position="56"/>
        <end position="66"/>
    </location>
</feature>
<dbReference type="SUPFAM" id="SSF51445">
    <property type="entry name" value="(Trans)glycosidases"/>
    <property type="match status" value="1"/>
</dbReference>
<evidence type="ECO:0000256" key="3">
    <source>
        <dbReference type="ARBA" id="ARBA00012663"/>
    </source>
</evidence>
<evidence type="ECO:0000256" key="6">
    <source>
        <dbReference type="SAM" id="MobiDB-lite"/>
    </source>
</evidence>
<evidence type="ECO:0000313" key="8">
    <source>
        <dbReference type="EMBL" id="TDP97908.1"/>
    </source>
</evidence>
<accession>A0A4V3CZG1</accession>
<evidence type="ECO:0000256" key="1">
    <source>
        <dbReference type="ARBA" id="ARBA00001231"/>
    </source>
</evidence>
<evidence type="ECO:0000256" key="2">
    <source>
        <dbReference type="ARBA" id="ARBA00005336"/>
    </source>
</evidence>
<organism evidence="8 9">
    <name type="scientific">Labedaea rhizosphaerae</name>
    <dbReference type="NCBI Taxonomy" id="598644"/>
    <lineage>
        <taxon>Bacteria</taxon>
        <taxon>Bacillati</taxon>
        <taxon>Actinomycetota</taxon>
        <taxon>Actinomycetes</taxon>
        <taxon>Pseudonocardiales</taxon>
        <taxon>Pseudonocardiaceae</taxon>
        <taxon>Labedaea</taxon>
    </lineage>
</organism>
<feature type="domain" description="Glycoside hydrolase family 3 N-terminal" evidence="7">
    <location>
        <begin position="88"/>
        <end position="398"/>
    </location>
</feature>
<keyword evidence="9" id="KW-1185">Reference proteome</keyword>
<keyword evidence="5" id="KW-0326">Glycosidase</keyword>
<dbReference type="PANTHER" id="PTHR30480:SF13">
    <property type="entry name" value="BETA-HEXOSAMINIDASE"/>
    <property type="match status" value="1"/>
</dbReference>
<dbReference type="GO" id="GO:0004563">
    <property type="term" value="F:beta-N-acetylhexosaminidase activity"/>
    <property type="evidence" value="ECO:0007669"/>
    <property type="project" value="UniProtKB-EC"/>
</dbReference>
<comment type="catalytic activity">
    <reaction evidence="1">
        <text>Hydrolysis of terminal non-reducing N-acetyl-D-hexosamine residues in N-acetyl-beta-D-hexosaminides.</text>
        <dbReference type="EC" id="3.2.1.52"/>
    </reaction>
</comment>
<dbReference type="InterPro" id="IPR050226">
    <property type="entry name" value="NagZ_Beta-hexosaminidase"/>
</dbReference>
<feature type="region of interest" description="Disordered" evidence="6">
    <location>
        <begin position="34"/>
        <end position="77"/>
    </location>
</feature>
<comment type="similarity">
    <text evidence="2">Belongs to the glycosyl hydrolase 3 family.</text>
</comment>